<proteinExistence type="predicted"/>
<organism evidence="1 2">
    <name type="scientific">Cuscuta australis</name>
    <dbReference type="NCBI Taxonomy" id="267555"/>
    <lineage>
        <taxon>Eukaryota</taxon>
        <taxon>Viridiplantae</taxon>
        <taxon>Streptophyta</taxon>
        <taxon>Embryophyta</taxon>
        <taxon>Tracheophyta</taxon>
        <taxon>Spermatophyta</taxon>
        <taxon>Magnoliopsida</taxon>
        <taxon>eudicotyledons</taxon>
        <taxon>Gunneridae</taxon>
        <taxon>Pentapetalae</taxon>
        <taxon>asterids</taxon>
        <taxon>lamiids</taxon>
        <taxon>Solanales</taxon>
        <taxon>Convolvulaceae</taxon>
        <taxon>Cuscuteae</taxon>
        <taxon>Cuscuta</taxon>
        <taxon>Cuscuta subgen. Grammica</taxon>
        <taxon>Cuscuta sect. Cleistogrammica</taxon>
    </lineage>
</organism>
<protein>
    <submittedName>
        <fullName evidence="1">Uncharacterized protein</fullName>
    </submittedName>
</protein>
<dbReference type="AlphaFoldDB" id="A0A328DZG4"/>
<dbReference type="PANTHER" id="PTHR33220:SF5">
    <property type="entry name" value="RRNA INTRON-ENCODED HOMING ENDONUCLEASE"/>
    <property type="match status" value="1"/>
</dbReference>
<keyword evidence="2" id="KW-1185">Reference proteome</keyword>
<dbReference type="Proteomes" id="UP000249390">
    <property type="component" value="Unassembled WGS sequence"/>
</dbReference>
<reference evidence="1 2" key="1">
    <citation type="submission" date="2018-06" db="EMBL/GenBank/DDBJ databases">
        <title>The Genome of Cuscuta australis (Dodder) Provides Insight into the Evolution of Plant Parasitism.</title>
        <authorList>
            <person name="Liu H."/>
        </authorList>
    </citation>
    <scope>NUCLEOTIDE SEQUENCE [LARGE SCALE GENOMIC DNA]</scope>
    <source>
        <strain evidence="2">cv. Yunnan</strain>
        <tissue evidence="1">Vines</tissue>
    </source>
</reference>
<accession>A0A328DZG4</accession>
<dbReference type="EMBL" id="NQVE01000080">
    <property type="protein sequence ID" value="RAL49591.1"/>
    <property type="molecule type" value="Genomic_DNA"/>
</dbReference>
<gene>
    <name evidence="1" type="ORF">DM860_017935</name>
</gene>
<evidence type="ECO:0000313" key="2">
    <source>
        <dbReference type="Proteomes" id="UP000249390"/>
    </source>
</evidence>
<comment type="caution">
    <text evidence="1">The sequence shown here is derived from an EMBL/GenBank/DDBJ whole genome shotgun (WGS) entry which is preliminary data.</text>
</comment>
<dbReference type="PROSITE" id="PS51257">
    <property type="entry name" value="PROKAR_LIPOPROTEIN"/>
    <property type="match status" value="1"/>
</dbReference>
<dbReference type="PANTHER" id="PTHR33220">
    <property type="entry name" value="BNAA09G04420D PROTEIN"/>
    <property type="match status" value="1"/>
</dbReference>
<evidence type="ECO:0000313" key="1">
    <source>
        <dbReference type="EMBL" id="RAL49591.1"/>
    </source>
</evidence>
<sequence length="172" mass="18729">METGDRPRLDVERWLAGLLIGSGCGSARIQVAVEAWAFDMLGECRLLYCGKYCAPRVCFGTCVFRSLTCGLSIGPVLKHGPRSLTCVRVGEWKNSQGVRKLIGGIPLRGAPSTDLDLLRRVGGCGCFVEPRHRINSSKWAIFGKQNWKCGMNRKPGYGAKLCVNLDPTKGVG</sequence>
<name>A0A328DZG4_9ASTE</name>